<dbReference type="Pfam" id="PF00722">
    <property type="entry name" value="Glyco_hydro_16"/>
    <property type="match status" value="1"/>
</dbReference>
<feature type="signal peptide" evidence="5">
    <location>
        <begin position="1"/>
        <end position="25"/>
    </location>
</feature>
<dbReference type="Pfam" id="PF06955">
    <property type="entry name" value="XET_C"/>
    <property type="match status" value="1"/>
</dbReference>
<reference evidence="7 8" key="1">
    <citation type="journal article" date="2021" name="Comput. Struct. Biotechnol. J.">
        <title>De novo genome assembly of the potent medicinal plant Rehmannia glutinosa using nanopore technology.</title>
        <authorList>
            <person name="Ma L."/>
            <person name="Dong C."/>
            <person name="Song C."/>
            <person name="Wang X."/>
            <person name="Zheng X."/>
            <person name="Niu Y."/>
            <person name="Chen S."/>
            <person name="Feng W."/>
        </authorList>
    </citation>
    <scope>NUCLEOTIDE SEQUENCE [LARGE SCALE GENOMIC DNA]</scope>
    <source>
        <strain evidence="7">DH-2019</strain>
    </source>
</reference>
<evidence type="ECO:0000256" key="1">
    <source>
        <dbReference type="ARBA" id="ARBA00022679"/>
    </source>
</evidence>
<proteinExistence type="inferred from homology"/>
<dbReference type="InterPro" id="IPR016455">
    <property type="entry name" value="XTH"/>
</dbReference>
<comment type="subcellular location">
    <subcellularLocation>
        <location evidence="5">Secreted</location>
        <location evidence="5">Cell wall</location>
    </subcellularLocation>
    <subcellularLocation>
        <location evidence="5">Secreted</location>
        <location evidence="5">Extracellular space</location>
        <location evidence="5">Apoplast</location>
    </subcellularLocation>
</comment>
<feature type="domain" description="GH16" evidence="6">
    <location>
        <begin position="25"/>
        <end position="239"/>
    </location>
</feature>
<dbReference type="Gene3D" id="2.60.120.200">
    <property type="match status" value="1"/>
</dbReference>
<evidence type="ECO:0000259" key="6">
    <source>
        <dbReference type="PROSITE" id="PS51762"/>
    </source>
</evidence>
<dbReference type="EC" id="2.4.1.207" evidence="5"/>
<keyword evidence="4 5" id="KW-0326">Glycosidase</keyword>
<keyword evidence="1 5" id="KW-0808">Transferase</keyword>
<dbReference type="EMBL" id="JABTTQ020000466">
    <property type="protein sequence ID" value="KAK6139232.1"/>
    <property type="molecule type" value="Genomic_DNA"/>
</dbReference>
<keyword evidence="3" id="KW-1015">Disulfide bond</keyword>
<comment type="function">
    <text evidence="5">Catalyzes xyloglucan endohydrolysis (XEH) and/or endotransglycosylation (XET). Cleaves and religates xyloglucan polymers, an essential constituent of the primary cell wall, and thereby participates in cell wall construction of growing tissues.</text>
</comment>
<comment type="similarity">
    <text evidence="5">Belongs to the glycosyl hydrolase 16 family.</text>
</comment>
<comment type="PTM">
    <text evidence="5">Contains at least one intrachain disulfide bond essential for its enzymatic activity.</text>
</comment>
<keyword evidence="2 5" id="KW-0378">Hydrolase</keyword>
<dbReference type="InterPro" id="IPR044791">
    <property type="entry name" value="Beta-glucanase/XTH"/>
</dbReference>
<keyword evidence="5" id="KW-0961">Cell wall biogenesis/degradation</keyword>
<keyword evidence="5" id="KW-0134">Cell wall</keyword>
<evidence type="ECO:0000313" key="8">
    <source>
        <dbReference type="Proteomes" id="UP001318860"/>
    </source>
</evidence>
<accession>A0ABR0VV95</accession>
<dbReference type="SUPFAM" id="SSF49899">
    <property type="entry name" value="Concanavalin A-like lectins/glucanases"/>
    <property type="match status" value="1"/>
</dbReference>
<dbReference type="PROSITE" id="PS51762">
    <property type="entry name" value="GH16_2"/>
    <property type="match status" value="1"/>
</dbReference>
<evidence type="ECO:0000256" key="3">
    <source>
        <dbReference type="ARBA" id="ARBA00023157"/>
    </source>
</evidence>
<evidence type="ECO:0000256" key="4">
    <source>
        <dbReference type="ARBA" id="ARBA00023295"/>
    </source>
</evidence>
<dbReference type="PANTHER" id="PTHR31062">
    <property type="entry name" value="XYLOGLUCAN ENDOTRANSGLUCOSYLASE/HYDROLASE PROTEIN 8-RELATED"/>
    <property type="match status" value="1"/>
</dbReference>
<comment type="caution">
    <text evidence="7">The sequence shown here is derived from an EMBL/GenBank/DDBJ whole genome shotgun (WGS) entry which is preliminary data.</text>
</comment>
<evidence type="ECO:0000256" key="2">
    <source>
        <dbReference type="ARBA" id="ARBA00022801"/>
    </source>
</evidence>
<keyword evidence="5" id="KW-0964">Secreted</keyword>
<organism evidence="7 8">
    <name type="scientific">Rehmannia glutinosa</name>
    <name type="common">Chinese foxglove</name>
    <dbReference type="NCBI Taxonomy" id="99300"/>
    <lineage>
        <taxon>Eukaryota</taxon>
        <taxon>Viridiplantae</taxon>
        <taxon>Streptophyta</taxon>
        <taxon>Embryophyta</taxon>
        <taxon>Tracheophyta</taxon>
        <taxon>Spermatophyta</taxon>
        <taxon>Magnoliopsida</taxon>
        <taxon>eudicotyledons</taxon>
        <taxon>Gunneridae</taxon>
        <taxon>Pentapetalae</taxon>
        <taxon>asterids</taxon>
        <taxon>lamiids</taxon>
        <taxon>Lamiales</taxon>
        <taxon>Orobanchaceae</taxon>
        <taxon>Rehmannieae</taxon>
        <taxon>Rehmannia</taxon>
    </lineage>
</organism>
<dbReference type="InterPro" id="IPR000757">
    <property type="entry name" value="Beta-glucanase-like"/>
</dbReference>
<sequence>MAVFHHNFILTSLLIFLRNIIVAYSRGPVYTPPNVDRLTDRFSRLSVNQSYNVFFGGANVHVTNNGTSADLSLDKSSGSGLVSKNKYYYGFFNAAIKLPAGFTSGVVVAYYLSNADIFPHKHDEIDIELLGHEKRREWVLQTNIYGNGSVSTGREEKFYLWFDPTQGFHDYTILWNNHHILFLVDNIPVREVVHNNATSSVYPSKPMSVYATIWDASQWATHGGKYPVNYKFAPFVTSMTGIEMEGCIVNSKNMAPSCSKSSLSSIDPVDGEQFSKLSSQQISGLEWARRKHMFYSYCQDKPRYKVLPQECSAK</sequence>
<protein>
    <recommendedName>
        <fullName evidence="5">Xyloglucan endotransglucosylase/hydrolase</fullName>
        <ecNumber evidence="5">2.4.1.207</ecNumber>
    </recommendedName>
</protein>
<keyword evidence="5" id="KW-0732">Signal</keyword>
<keyword evidence="8" id="KW-1185">Reference proteome</keyword>
<dbReference type="InterPro" id="IPR010713">
    <property type="entry name" value="XET_C"/>
</dbReference>
<evidence type="ECO:0000313" key="7">
    <source>
        <dbReference type="EMBL" id="KAK6139232.1"/>
    </source>
</evidence>
<dbReference type="Proteomes" id="UP001318860">
    <property type="component" value="Unassembled WGS sequence"/>
</dbReference>
<gene>
    <name evidence="7" type="ORF">DH2020_027028</name>
</gene>
<feature type="chain" id="PRO_5044960172" description="Xyloglucan endotransglucosylase/hydrolase" evidence="5">
    <location>
        <begin position="26"/>
        <end position="314"/>
    </location>
</feature>
<name>A0ABR0VV95_REHGL</name>
<evidence type="ECO:0000256" key="5">
    <source>
        <dbReference type="RuleBase" id="RU361120"/>
    </source>
</evidence>
<dbReference type="PIRSF" id="PIRSF005604">
    <property type="entry name" value="XET"/>
    <property type="match status" value="1"/>
</dbReference>
<keyword evidence="5" id="KW-0052">Apoplast</keyword>
<dbReference type="InterPro" id="IPR013320">
    <property type="entry name" value="ConA-like_dom_sf"/>
</dbReference>